<evidence type="ECO:0000313" key="1">
    <source>
        <dbReference type="EnsemblPlants" id="PGSC0003DMT400083052"/>
    </source>
</evidence>
<name>M1D6E5_SOLTU</name>
<dbReference type="EnsemblPlants" id="PGSC0003DMT400083052">
    <property type="protein sequence ID" value="PGSC0003DMT400083052"/>
    <property type="gene ID" value="PGSC0003DMG401033036"/>
</dbReference>
<dbReference type="HOGENOM" id="CLU_3091108_0_0_1"/>
<dbReference type="Proteomes" id="UP000011115">
    <property type="component" value="Unassembled WGS sequence"/>
</dbReference>
<evidence type="ECO:0000313" key="2">
    <source>
        <dbReference type="Proteomes" id="UP000011115"/>
    </source>
</evidence>
<dbReference type="Gramene" id="PGSC0003DMT400083052">
    <property type="protein sequence ID" value="PGSC0003DMT400083052"/>
    <property type="gene ID" value="PGSC0003DMG401033036"/>
</dbReference>
<proteinExistence type="predicted"/>
<protein>
    <submittedName>
        <fullName evidence="1">Uncharacterized protein</fullName>
    </submittedName>
</protein>
<organism evidence="1 2">
    <name type="scientific">Solanum tuberosum</name>
    <name type="common">Potato</name>
    <dbReference type="NCBI Taxonomy" id="4113"/>
    <lineage>
        <taxon>Eukaryota</taxon>
        <taxon>Viridiplantae</taxon>
        <taxon>Streptophyta</taxon>
        <taxon>Embryophyta</taxon>
        <taxon>Tracheophyta</taxon>
        <taxon>Spermatophyta</taxon>
        <taxon>Magnoliopsida</taxon>
        <taxon>eudicotyledons</taxon>
        <taxon>Gunneridae</taxon>
        <taxon>Pentapetalae</taxon>
        <taxon>asterids</taxon>
        <taxon>lamiids</taxon>
        <taxon>Solanales</taxon>
        <taxon>Solanaceae</taxon>
        <taxon>Solanoideae</taxon>
        <taxon>Solaneae</taxon>
        <taxon>Solanum</taxon>
    </lineage>
</organism>
<dbReference type="PaxDb" id="4113-PGSC0003DMT400083052"/>
<sequence>MQIISHVSLGLWTKRRHVELQSKTNHLAPKYHTDYEGESPLIQGLFESLQHA</sequence>
<dbReference type="InParanoid" id="M1D6E5"/>
<dbReference type="AlphaFoldDB" id="M1D6E5"/>
<accession>M1D6E5</accession>
<reference evidence="2" key="1">
    <citation type="journal article" date="2011" name="Nature">
        <title>Genome sequence and analysis of the tuber crop potato.</title>
        <authorList>
            <consortium name="The Potato Genome Sequencing Consortium"/>
        </authorList>
    </citation>
    <scope>NUCLEOTIDE SEQUENCE [LARGE SCALE GENOMIC DNA]</scope>
    <source>
        <strain evidence="2">cv. DM1-3 516 R44</strain>
    </source>
</reference>
<keyword evidence="2" id="KW-1185">Reference proteome</keyword>
<reference evidence="1" key="2">
    <citation type="submission" date="2015-06" db="UniProtKB">
        <authorList>
            <consortium name="EnsemblPlants"/>
        </authorList>
    </citation>
    <scope>IDENTIFICATION</scope>
    <source>
        <strain evidence="1">DM1-3 516 R44</strain>
    </source>
</reference>